<keyword evidence="2" id="KW-1185">Reference proteome</keyword>
<evidence type="ECO:0000313" key="1">
    <source>
        <dbReference type="EMBL" id="RZT87339.1"/>
    </source>
</evidence>
<comment type="caution">
    <text evidence="1">The sequence shown here is derived from an EMBL/GenBank/DDBJ whole genome shotgun (WGS) entry which is preliminary data.</text>
</comment>
<dbReference type="Proteomes" id="UP000291591">
    <property type="component" value="Unassembled WGS sequence"/>
</dbReference>
<proteinExistence type="predicted"/>
<reference evidence="1 2" key="1">
    <citation type="submission" date="2019-02" db="EMBL/GenBank/DDBJ databases">
        <title>Sequencing the genomes of 1000 actinobacteria strains.</title>
        <authorList>
            <person name="Klenk H.-P."/>
        </authorList>
    </citation>
    <scope>NUCLEOTIDE SEQUENCE [LARGE SCALE GENOMIC DNA]</scope>
    <source>
        <strain evidence="1 2">DSM 45779</strain>
    </source>
</reference>
<organism evidence="1 2">
    <name type="scientific">Pseudonocardia sediminis</name>
    <dbReference type="NCBI Taxonomy" id="1397368"/>
    <lineage>
        <taxon>Bacteria</taxon>
        <taxon>Bacillati</taxon>
        <taxon>Actinomycetota</taxon>
        <taxon>Actinomycetes</taxon>
        <taxon>Pseudonocardiales</taxon>
        <taxon>Pseudonocardiaceae</taxon>
        <taxon>Pseudonocardia</taxon>
    </lineage>
</organism>
<evidence type="ECO:0008006" key="3">
    <source>
        <dbReference type="Google" id="ProtNLM"/>
    </source>
</evidence>
<name>A0A4Q7V417_PSEST</name>
<dbReference type="AlphaFoldDB" id="A0A4Q7V417"/>
<dbReference type="EMBL" id="SHKL01000001">
    <property type="protein sequence ID" value="RZT87339.1"/>
    <property type="molecule type" value="Genomic_DNA"/>
</dbReference>
<gene>
    <name evidence="1" type="ORF">EV383_4258</name>
</gene>
<evidence type="ECO:0000313" key="2">
    <source>
        <dbReference type="Proteomes" id="UP000291591"/>
    </source>
</evidence>
<sequence>MTAAAVDTAVSPQHAGPVVSGVDGLAISAPMVAALEAAWAAIRARNPELPPVVIVLGAGSGDRGGLRLGHFAAMRWTATDNDDHRHEDERDEDGRRLAEVFVGGEGLARGPVDVFGTLLHEAAHALAHVRGVQDTSRQGRWHNARFKAFAEEIGVAVEKDPKLGWSPTTVPDATRAVYAAAIGELGRALRMRRASETTGGAEKPKKPGPPACVCACGRRIRVAVSVREAGPILCGICEAEFLPEDLDGGPDDGSPEDGADAG</sequence>
<protein>
    <recommendedName>
        <fullName evidence="3">SprT-like family protein</fullName>
    </recommendedName>
</protein>
<accession>A0A4Q7V417</accession>